<keyword evidence="1" id="KW-1133">Transmembrane helix</keyword>
<dbReference type="OrthoDB" id="5496598at2"/>
<dbReference type="AlphaFoldDB" id="A0A4U1J9Q2"/>
<gene>
    <name evidence="2" type="ORF">E8A74_21650</name>
</gene>
<evidence type="ECO:0000313" key="3">
    <source>
        <dbReference type="Proteomes" id="UP000309215"/>
    </source>
</evidence>
<protein>
    <submittedName>
        <fullName evidence="2">Uncharacterized protein</fullName>
    </submittedName>
</protein>
<evidence type="ECO:0000313" key="2">
    <source>
        <dbReference type="EMBL" id="TKD05149.1"/>
    </source>
</evidence>
<keyword evidence="1" id="KW-0472">Membrane</keyword>
<organism evidence="2 3">
    <name type="scientific">Polyangium fumosum</name>
    <dbReference type="NCBI Taxonomy" id="889272"/>
    <lineage>
        <taxon>Bacteria</taxon>
        <taxon>Pseudomonadati</taxon>
        <taxon>Myxococcota</taxon>
        <taxon>Polyangia</taxon>
        <taxon>Polyangiales</taxon>
        <taxon>Polyangiaceae</taxon>
        <taxon>Polyangium</taxon>
    </lineage>
</organism>
<sequence length="323" mass="34312">MSSTSLTAPKGSPSTALAPRAAFPRVRVCIDCRTLLGPKEACDGGPKHRVTSIETPTGRNVLRTEVWGPPSVRRRAKQLAKAGGTSLGAGTIFEGCSGCGDCGGVALEGEFIVVVAVIALIAAAGALLYWIIAKIVEAIRAYQNRPRPNGGLTKPPSLGRRAGPSGVVLGQTNMLAPATGKECVAWALDLRNERFLGTDLMLHDAETSGFEVKLDDGTLLRVPGGRIRLEGPKKRVDRSDARPLEEFVQTISPEDDPEDEGLDAFPYDTVDEVVVRPGDRVRVFGALEREVDPDAPGGYRASNAILVPKGVPAFRVERDKGPS</sequence>
<dbReference type="Proteomes" id="UP000309215">
    <property type="component" value="Unassembled WGS sequence"/>
</dbReference>
<keyword evidence="1" id="KW-0812">Transmembrane</keyword>
<feature type="transmembrane region" description="Helical" evidence="1">
    <location>
        <begin position="111"/>
        <end position="132"/>
    </location>
</feature>
<reference evidence="2 3" key="1">
    <citation type="submission" date="2019-04" db="EMBL/GenBank/DDBJ databases">
        <authorList>
            <person name="Li Y."/>
            <person name="Wang J."/>
        </authorList>
    </citation>
    <scope>NUCLEOTIDE SEQUENCE [LARGE SCALE GENOMIC DNA]</scope>
    <source>
        <strain evidence="2 3">DSM 14668</strain>
    </source>
</reference>
<proteinExistence type="predicted"/>
<name>A0A4U1J9Q2_9BACT</name>
<dbReference type="RefSeq" id="WP_136930956.1">
    <property type="nucleotide sequence ID" value="NZ_SSMQ01000022.1"/>
</dbReference>
<evidence type="ECO:0000256" key="1">
    <source>
        <dbReference type="SAM" id="Phobius"/>
    </source>
</evidence>
<dbReference type="EMBL" id="SSMQ01000022">
    <property type="protein sequence ID" value="TKD05149.1"/>
    <property type="molecule type" value="Genomic_DNA"/>
</dbReference>
<keyword evidence="3" id="KW-1185">Reference proteome</keyword>
<comment type="caution">
    <text evidence="2">The sequence shown here is derived from an EMBL/GenBank/DDBJ whole genome shotgun (WGS) entry which is preliminary data.</text>
</comment>
<accession>A0A4U1J9Q2</accession>